<evidence type="ECO:0000313" key="1">
    <source>
        <dbReference type="EMBL" id="KOB77562.1"/>
    </source>
</evidence>
<keyword evidence="1" id="KW-0430">Lectin</keyword>
<keyword evidence="2" id="KW-1185">Reference proteome</keyword>
<dbReference type="STRING" id="104452.A0A0L7LQ48"/>
<accession>A0A0L7LQ48</accession>
<comment type="caution">
    <text evidence="1">The sequence shown here is derived from an EMBL/GenBank/DDBJ whole genome shotgun (WGS) entry which is preliminary data.</text>
</comment>
<dbReference type="AlphaFoldDB" id="A0A0L7LQ48"/>
<dbReference type="InterPro" id="IPR016186">
    <property type="entry name" value="C-type_lectin-like/link_sf"/>
</dbReference>
<reference evidence="1 2" key="1">
    <citation type="journal article" date="2015" name="Genome Biol. Evol.">
        <title>The genome of winter moth (Operophtera brumata) provides a genomic perspective on sexual dimorphism and phenology.</title>
        <authorList>
            <person name="Derks M.F."/>
            <person name="Smit S."/>
            <person name="Salis L."/>
            <person name="Schijlen E."/>
            <person name="Bossers A."/>
            <person name="Mateman C."/>
            <person name="Pijl A.S."/>
            <person name="de Ridder D."/>
            <person name="Groenen M.A."/>
            <person name="Visser M.E."/>
            <person name="Megens H.J."/>
        </authorList>
    </citation>
    <scope>NUCLEOTIDE SEQUENCE [LARGE SCALE GENOMIC DNA]</scope>
    <source>
        <strain evidence="1">WM2013NL</strain>
        <tissue evidence="1">Head and thorax</tissue>
    </source>
</reference>
<dbReference type="InterPro" id="IPR016187">
    <property type="entry name" value="CTDL_fold"/>
</dbReference>
<dbReference type="InterPro" id="IPR050111">
    <property type="entry name" value="C-type_lectin/snaclec_domain"/>
</dbReference>
<gene>
    <name evidence="1" type="ORF">OBRU01_02850</name>
</gene>
<feature type="non-terminal residue" evidence="1">
    <location>
        <position position="225"/>
    </location>
</feature>
<protein>
    <submittedName>
        <fullName evidence="1">C-type lectin</fullName>
    </submittedName>
</protein>
<sequence length="225" mass="25766">NVFRSDYTYYPEASGWFKLHRVPVDWHTARLQCYAEASPLNEDILKVMKDIIGESKPGTIHTGVHATFSNGVYTSVEGDAFRSDYIEASGWFKLHRSFLKYTPLDIQNSPYSQCIYKNISVPLDDLAIEWGANEPNNNGGKQECMAFFNDGMGDFSCLSNFPYICYSNFSELGQCYKFHNQAETWPRAMRICEAEGGHLAIINSQEEMMFLKELFAEHPKLLYTD</sequence>
<organism evidence="1 2">
    <name type="scientific">Operophtera brumata</name>
    <name type="common">Winter moth</name>
    <name type="synonym">Phalaena brumata</name>
    <dbReference type="NCBI Taxonomy" id="104452"/>
    <lineage>
        <taxon>Eukaryota</taxon>
        <taxon>Metazoa</taxon>
        <taxon>Ecdysozoa</taxon>
        <taxon>Arthropoda</taxon>
        <taxon>Hexapoda</taxon>
        <taxon>Insecta</taxon>
        <taxon>Pterygota</taxon>
        <taxon>Neoptera</taxon>
        <taxon>Endopterygota</taxon>
        <taxon>Lepidoptera</taxon>
        <taxon>Glossata</taxon>
        <taxon>Ditrysia</taxon>
        <taxon>Geometroidea</taxon>
        <taxon>Geometridae</taxon>
        <taxon>Larentiinae</taxon>
        <taxon>Operophtera</taxon>
    </lineage>
</organism>
<proteinExistence type="predicted"/>
<dbReference type="Proteomes" id="UP000037510">
    <property type="component" value="Unassembled WGS sequence"/>
</dbReference>
<evidence type="ECO:0000313" key="2">
    <source>
        <dbReference type="Proteomes" id="UP000037510"/>
    </source>
</evidence>
<dbReference type="CDD" id="cd00037">
    <property type="entry name" value="CLECT"/>
    <property type="match status" value="1"/>
</dbReference>
<name>A0A0L7LQ48_OPEBR</name>
<dbReference type="GO" id="GO:0030246">
    <property type="term" value="F:carbohydrate binding"/>
    <property type="evidence" value="ECO:0007669"/>
    <property type="project" value="UniProtKB-KW"/>
</dbReference>
<dbReference type="Gene3D" id="3.10.100.10">
    <property type="entry name" value="Mannose-Binding Protein A, subunit A"/>
    <property type="match status" value="2"/>
</dbReference>
<dbReference type="PANTHER" id="PTHR22803">
    <property type="entry name" value="MANNOSE, PHOSPHOLIPASE, LECTIN RECEPTOR RELATED"/>
    <property type="match status" value="1"/>
</dbReference>
<dbReference type="EMBL" id="JTDY01000357">
    <property type="protein sequence ID" value="KOB77562.1"/>
    <property type="molecule type" value="Genomic_DNA"/>
</dbReference>
<dbReference type="SUPFAM" id="SSF56436">
    <property type="entry name" value="C-type lectin-like"/>
    <property type="match status" value="2"/>
</dbReference>
<feature type="non-terminal residue" evidence="1">
    <location>
        <position position="1"/>
    </location>
</feature>